<proteinExistence type="predicted"/>
<comment type="caution">
    <text evidence="1">The sequence shown here is derived from an EMBL/GenBank/DDBJ whole genome shotgun (WGS) entry which is preliminary data.</text>
</comment>
<organism evidence="1 2">
    <name type="scientific">Lipomyces kononenkoae</name>
    <name type="common">Yeast</name>
    <dbReference type="NCBI Taxonomy" id="34357"/>
    <lineage>
        <taxon>Eukaryota</taxon>
        <taxon>Fungi</taxon>
        <taxon>Dikarya</taxon>
        <taxon>Ascomycota</taxon>
        <taxon>Saccharomycotina</taxon>
        <taxon>Lipomycetes</taxon>
        <taxon>Lipomycetales</taxon>
        <taxon>Lipomycetaceae</taxon>
        <taxon>Lipomyces</taxon>
    </lineage>
</organism>
<name>A0ACC3T6E6_LIPKO</name>
<evidence type="ECO:0000313" key="1">
    <source>
        <dbReference type="EMBL" id="KAK9239532.1"/>
    </source>
</evidence>
<reference evidence="2" key="1">
    <citation type="journal article" date="2024" name="Front. Bioeng. Biotechnol.">
        <title>Genome-scale model development and genomic sequencing of the oleaginous clade Lipomyces.</title>
        <authorList>
            <person name="Czajka J.J."/>
            <person name="Han Y."/>
            <person name="Kim J."/>
            <person name="Mondo S.J."/>
            <person name="Hofstad B.A."/>
            <person name="Robles A."/>
            <person name="Haridas S."/>
            <person name="Riley R."/>
            <person name="LaButti K."/>
            <person name="Pangilinan J."/>
            <person name="Andreopoulos W."/>
            <person name="Lipzen A."/>
            <person name="Yan J."/>
            <person name="Wang M."/>
            <person name="Ng V."/>
            <person name="Grigoriev I.V."/>
            <person name="Spatafora J.W."/>
            <person name="Magnuson J.K."/>
            <person name="Baker S.E."/>
            <person name="Pomraning K.R."/>
        </authorList>
    </citation>
    <scope>NUCLEOTIDE SEQUENCE [LARGE SCALE GENOMIC DNA]</scope>
    <source>
        <strain evidence="2">CBS 7786</strain>
    </source>
</reference>
<accession>A0ACC3T6E6</accession>
<dbReference type="Proteomes" id="UP001433508">
    <property type="component" value="Unassembled WGS sequence"/>
</dbReference>
<protein>
    <submittedName>
        <fullName evidence="1">Uncharacterized protein</fullName>
    </submittedName>
</protein>
<gene>
    <name evidence="1" type="ORF">V1525DRAFT_26551</name>
</gene>
<dbReference type="EMBL" id="MU971345">
    <property type="protein sequence ID" value="KAK9239532.1"/>
    <property type="molecule type" value="Genomic_DNA"/>
</dbReference>
<evidence type="ECO:0000313" key="2">
    <source>
        <dbReference type="Proteomes" id="UP001433508"/>
    </source>
</evidence>
<keyword evidence="2" id="KW-1185">Reference proteome</keyword>
<sequence length="577" mass="66226">MIAVLPNEVLGQIFEYLSDVDLSRLSLANKRLLTLIRNPSTWKIRCRRWHNWEDISLLRSCRYSQYNAFGNDWESIDWLQVYIRRYRIDSRVRTLLDLYGRNVKKGYAMYDNIFGMITDYGVDALDALVEAQTSACGLENLGTKFMACQADGFIRRREGTKIWLKTLNRELSESNDDDFDEFYGSFAYFCGSSESEVVTFMDNASQNLREKIEVVYDMKLSAVAKSICDILIDENLMAIADASYDEQLTLPAQDFRFGRSKRHFWSTCAIFSGIAHRLGFRCGPLGFVFIPAVVMFRSDAPDERIYVSLVNSGKVYTKVEVLGILSRHLADVDDSLLEIALFTRSLRNIKSLVEYNRNTTASSQSWDEYVTRTLRIVLHPLHILREPEFEERSITDFIKPLRRIGSRNELNIFGSRSFIDAVYSRYGEQCFEKYLRSFRIACQNANRAIESEEMGVPGPLSAEDVSRRKFNTGQIVKYNRYMCYGVIVSHNTYGQALMDTLNPGHAIGPFYLVILTTGARVCASQSSLEDVNILSVYTRQQINSLFGNFGTTVELGRYFSGFDHERGLFVDHYSDIT</sequence>